<gene>
    <name evidence="2" type="ORF">OLC1_LOCUS24883</name>
</gene>
<evidence type="ECO:0000313" key="3">
    <source>
        <dbReference type="Proteomes" id="UP001161247"/>
    </source>
</evidence>
<dbReference type="InterPro" id="IPR011009">
    <property type="entry name" value="Kinase-like_dom_sf"/>
</dbReference>
<keyword evidence="3" id="KW-1185">Reference proteome</keyword>
<evidence type="ECO:0000259" key="1">
    <source>
        <dbReference type="PROSITE" id="PS50011"/>
    </source>
</evidence>
<feature type="domain" description="Protein kinase" evidence="1">
    <location>
        <begin position="1"/>
        <end position="130"/>
    </location>
</feature>
<dbReference type="GO" id="GO:0005524">
    <property type="term" value="F:ATP binding"/>
    <property type="evidence" value="ECO:0007669"/>
    <property type="project" value="InterPro"/>
</dbReference>
<dbReference type="Gene3D" id="1.10.510.10">
    <property type="entry name" value="Transferase(Phosphotransferase) domain 1"/>
    <property type="match status" value="1"/>
</dbReference>
<dbReference type="InterPro" id="IPR000719">
    <property type="entry name" value="Prot_kinase_dom"/>
</dbReference>
<proteinExistence type="predicted"/>
<reference evidence="2" key="1">
    <citation type="submission" date="2023-03" db="EMBL/GenBank/DDBJ databases">
        <authorList>
            <person name="Julca I."/>
        </authorList>
    </citation>
    <scope>NUCLEOTIDE SEQUENCE</scope>
</reference>
<protein>
    <submittedName>
        <fullName evidence="2">OLC1v1020841C1</fullName>
    </submittedName>
</protein>
<dbReference type="PROSITE" id="PS50011">
    <property type="entry name" value="PROTEIN_KINASE_DOM"/>
    <property type="match status" value="1"/>
</dbReference>
<dbReference type="InterPro" id="IPR052751">
    <property type="entry name" value="Plant_MAPKKK"/>
</dbReference>
<accession>A0AAV1BUD1</accession>
<dbReference type="AlphaFoldDB" id="A0AAV1BUD1"/>
<dbReference type="PANTHER" id="PTHR48011">
    <property type="entry name" value="CCR4-NOT TRANSCRIPTIONAL COMPLEX SUBUNIT CAF120-RELATED"/>
    <property type="match status" value="1"/>
</dbReference>
<evidence type="ECO:0000313" key="2">
    <source>
        <dbReference type="EMBL" id="CAI9086914.1"/>
    </source>
</evidence>
<dbReference type="SUPFAM" id="SSF56112">
    <property type="entry name" value="Protein kinase-like (PK-like)"/>
    <property type="match status" value="1"/>
</dbReference>
<dbReference type="GO" id="GO:0004672">
    <property type="term" value="F:protein kinase activity"/>
    <property type="evidence" value="ECO:0007669"/>
    <property type="project" value="InterPro"/>
</dbReference>
<dbReference type="Proteomes" id="UP001161247">
    <property type="component" value="Unassembled WGS sequence"/>
</dbReference>
<dbReference type="Pfam" id="PF00069">
    <property type="entry name" value="Pkinase"/>
    <property type="match status" value="1"/>
</dbReference>
<dbReference type="PANTHER" id="PTHR48011:SF56">
    <property type="entry name" value="PROTEIN KINASE DOMAIN-CONTAINING PROTEIN"/>
    <property type="match status" value="1"/>
</dbReference>
<name>A0AAV1BUD1_OLDCO</name>
<sequence>MERYKKKQSNTKKKKKLNRQEALWRGTPMYLPPEAVLEEGLQETPGDIWALGCVVLEMLTGLPAWGMTEGPLSVPASAPEDMITKFLKGGFKPKIPHELSDKARSFLRCCLKRTVKDRATARTLLCHPFVSL</sequence>
<comment type="caution">
    <text evidence="2">The sequence shown here is derived from an EMBL/GenBank/DDBJ whole genome shotgun (WGS) entry which is preliminary data.</text>
</comment>
<organism evidence="2 3">
    <name type="scientific">Oldenlandia corymbosa var. corymbosa</name>
    <dbReference type="NCBI Taxonomy" id="529605"/>
    <lineage>
        <taxon>Eukaryota</taxon>
        <taxon>Viridiplantae</taxon>
        <taxon>Streptophyta</taxon>
        <taxon>Embryophyta</taxon>
        <taxon>Tracheophyta</taxon>
        <taxon>Spermatophyta</taxon>
        <taxon>Magnoliopsida</taxon>
        <taxon>eudicotyledons</taxon>
        <taxon>Gunneridae</taxon>
        <taxon>Pentapetalae</taxon>
        <taxon>asterids</taxon>
        <taxon>lamiids</taxon>
        <taxon>Gentianales</taxon>
        <taxon>Rubiaceae</taxon>
        <taxon>Rubioideae</taxon>
        <taxon>Spermacoceae</taxon>
        <taxon>Hedyotis-Oldenlandia complex</taxon>
        <taxon>Oldenlandia</taxon>
    </lineage>
</organism>
<dbReference type="GO" id="GO:0007165">
    <property type="term" value="P:signal transduction"/>
    <property type="evidence" value="ECO:0007669"/>
    <property type="project" value="TreeGrafter"/>
</dbReference>
<dbReference type="EMBL" id="CATKSE010000001">
    <property type="protein sequence ID" value="CAI9086914.1"/>
    <property type="molecule type" value="Genomic_DNA"/>
</dbReference>